<dbReference type="CDD" id="cd06262">
    <property type="entry name" value="metallo-hydrolase-like_MBL-fold"/>
    <property type="match status" value="1"/>
</dbReference>
<dbReference type="InterPro" id="IPR001279">
    <property type="entry name" value="Metallo-B-lactamas"/>
</dbReference>
<protein>
    <submittedName>
        <fullName evidence="6">MBL fold metallo-hydrolase</fullName>
    </submittedName>
</protein>
<dbReference type="Pfam" id="PF00753">
    <property type="entry name" value="Lactamase_B"/>
    <property type="match status" value="1"/>
</dbReference>
<feature type="domain" description="Metallo-beta-lactamase" evidence="5">
    <location>
        <begin position="12"/>
        <end position="185"/>
    </location>
</feature>
<keyword evidence="2" id="KW-0479">Metal-binding</keyword>
<evidence type="ECO:0000256" key="1">
    <source>
        <dbReference type="ARBA" id="ARBA00001947"/>
    </source>
</evidence>
<evidence type="ECO:0000256" key="4">
    <source>
        <dbReference type="ARBA" id="ARBA00022833"/>
    </source>
</evidence>
<proteinExistence type="predicted"/>
<evidence type="ECO:0000313" key="7">
    <source>
        <dbReference type="Proteomes" id="UP000280417"/>
    </source>
</evidence>
<dbReference type="InterPro" id="IPR051453">
    <property type="entry name" value="MBL_Glyoxalase_II"/>
</dbReference>
<reference evidence="6 7" key="1">
    <citation type="submission" date="2018-06" db="EMBL/GenBank/DDBJ databases">
        <title>Extensive metabolic versatility and redundancy in microbially diverse, dynamic hydrothermal sediments.</title>
        <authorList>
            <person name="Dombrowski N."/>
            <person name="Teske A."/>
            <person name="Baker B.J."/>
        </authorList>
    </citation>
    <scope>NUCLEOTIDE SEQUENCE [LARGE SCALE GENOMIC DNA]</scope>
    <source>
        <strain evidence="6">B3_G15</strain>
    </source>
</reference>
<dbReference type="PANTHER" id="PTHR46233">
    <property type="entry name" value="HYDROXYACYLGLUTATHIONE HYDROLASE GLOC"/>
    <property type="match status" value="1"/>
</dbReference>
<evidence type="ECO:0000256" key="3">
    <source>
        <dbReference type="ARBA" id="ARBA00022801"/>
    </source>
</evidence>
<organism evidence="6 7">
    <name type="scientific">Aerophobetes bacterium</name>
    <dbReference type="NCBI Taxonomy" id="2030807"/>
    <lineage>
        <taxon>Bacteria</taxon>
        <taxon>Candidatus Aerophobota</taxon>
    </lineage>
</organism>
<evidence type="ECO:0000256" key="2">
    <source>
        <dbReference type="ARBA" id="ARBA00022723"/>
    </source>
</evidence>
<comment type="caution">
    <text evidence="6">The sequence shown here is derived from an EMBL/GenBank/DDBJ whole genome shotgun (WGS) entry which is preliminary data.</text>
</comment>
<dbReference type="PANTHER" id="PTHR46233:SF3">
    <property type="entry name" value="HYDROXYACYLGLUTATHIONE HYDROLASE GLOC"/>
    <property type="match status" value="1"/>
</dbReference>
<dbReference type="SUPFAM" id="SSF56281">
    <property type="entry name" value="Metallo-hydrolase/oxidoreductase"/>
    <property type="match status" value="1"/>
</dbReference>
<name>A0A662DCT0_UNCAE</name>
<dbReference type="Proteomes" id="UP000280417">
    <property type="component" value="Unassembled WGS sequence"/>
</dbReference>
<evidence type="ECO:0000259" key="5">
    <source>
        <dbReference type="SMART" id="SM00849"/>
    </source>
</evidence>
<comment type="cofactor">
    <cofactor evidence="1">
        <name>Zn(2+)</name>
        <dbReference type="ChEBI" id="CHEBI:29105"/>
    </cofactor>
</comment>
<dbReference type="InterPro" id="IPR036866">
    <property type="entry name" value="RibonucZ/Hydroxyglut_hydro"/>
</dbReference>
<gene>
    <name evidence="6" type="ORF">DRJ04_06780</name>
</gene>
<dbReference type="AlphaFoldDB" id="A0A662DCT0"/>
<keyword evidence="4" id="KW-0862">Zinc</keyword>
<keyword evidence="3 6" id="KW-0378">Hydrolase</keyword>
<accession>A0A662DCT0</accession>
<dbReference type="GO" id="GO:0016787">
    <property type="term" value="F:hydrolase activity"/>
    <property type="evidence" value="ECO:0007669"/>
    <property type="project" value="UniProtKB-KW"/>
</dbReference>
<dbReference type="EMBL" id="QMQA01000190">
    <property type="protein sequence ID" value="RLE12123.1"/>
    <property type="molecule type" value="Genomic_DNA"/>
</dbReference>
<dbReference type="Gene3D" id="3.60.15.10">
    <property type="entry name" value="Ribonuclease Z/Hydroxyacylglutathione hydrolase-like"/>
    <property type="match status" value="1"/>
</dbReference>
<evidence type="ECO:0000313" key="6">
    <source>
        <dbReference type="EMBL" id="RLE12123.1"/>
    </source>
</evidence>
<dbReference type="GO" id="GO:0046872">
    <property type="term" value="F:metal ion binding"/>
    <property type="evidence" value="ECO:0007669"/>
    <property type="project" value="UniProtKB-KW"/>
</dbReference>
<dbReference type="SMART" id="SM00849">
    <property type="entry name" value="Lactamase_B"/>
    <property type="match status" value="1"/>
</dbReference>
<sequence length="203" mass="22718">MEIIKKVVGLLGANCYIIRNETEAVVIDPGGNPELIYPVIGRRKLLHIINTHGHYDHIGANNDLKSRYDTKLACHRDEYQVLVNPELNLSEMVEMPFISVMPDILLNEGDKLEIGGIPIEVLHTPGHTKGSISLKVGKALFSGDTLFFRSVGRTDLPMGSFKELEKSIREKLYTLPDETIVYTGHGENTTIGEEKKYNEFVKA</sequence>